<dbReference type="GO" id="GO:0006749">
    <property type="term" value="P:glutathione metabolic process"/>
    <property type="evidence" value="ECO:0007669"/>
    <property type="project" value="TreeGrafter"/>
</dbReference>
<feature type="domain" description="Acetophenone carboxylase-like C-terminal" evidence="3">
    <location>
        <begin position="506"/>
        <end position="664"/>
    </location>
</feature>
<protein>
    <submittedName>
        <fullName evidence="4">Hydantoinase/oxoprolinase family protein</fullName>
    </submittedName>
</protein>
<dbReference type="InterPro" id="IPR049517">
    <property type="entry name" value="ACX-like_C"/>
</dbReference>
<gene>
    <name evidence="4" type="ORF">D9V37_18410</name>
</gene>
<accession>A0A3L8NZT1</accession>
<feature type="domain" description="Hydantoinase A/oxoprolinase" evidence="1">
    <location>
        <begin position="203"/>
        <end position="489"/>
    </location>
</feature>
<dbReference type="PANTHER" id="PTHR11365:SF23">
    <property type="entry name" value="HYPOTHETICAL 5-OXOPROLINASE (EUROFUNG)-RELATED"/>
    <property type="match status" value="1"/>
</dbReference>
<evidence type="ECO:0000313" key="4">
    <source>
        <dbReference type="EMBL" id="RLV48063.1"/>
    </source>
</evidence>
<name>A0A3L8NZT1_9ACTN</name>
<proteinExistence type="predicted"/>
<dbReference type="Pfam" id="PF01968">
    <property type="entry name" value="Hydantoinase_A"/>
    <property type="match status" value="1"/>
</dbReference>
<dbReference type="Pfam" id="PF19278">
    <property type="entry name" value="Hydant_A_C"/>
    <property type="match status" value="1"/>
</dbReference>
<dbReference type="InterPro" id="IPR045079">
    <property type="entry name" value="Oxoprolinase-like"/>
</dbReference>
<dbReference type="RefSeq" id="WP_121807570.1">
    <property type="nucleotide sequence ID" value="NZ_RDBE01000010.1"/>
</dbReference>
<dbReference type="SUPFAM" id="SSF53067">
    <property type="entry name" value="Actin-like ATPase domain"/>
    <property type="match status" value="1"/>
</dbReference>
<dbReference type="AlphaFoldDB" id="A0A3L8NZT1"/>
<keyword evidence="5" id="KW-1185">Reference proteome</keyword>
<dbReference type="Pfam" id="PF05378">
    <property type="entry name" value="Hydant_A_N"/>
    <property type="match status" value="1"/>
</dbReference>
<reference evidence="4 5" key="1">
    <citation type="submission" date="2018-10" db="EMBL/GenBank/DDBJ databases">
        <title>Marmoricola sp. 4Q3S-7 whole genome shotgun sequence.</title>
        <authorList>
            <person name="Li F."/>
        </authorList>
    </citation>
    <scope>NUCLEOTIDE SEQUENCE [LARGE SCALE GENOMIC DNA]</scope>
    <source>
        <strain evidence="4 5">4Q3S-7</strain>
    </source>
</reference>
<dbReference type="Proteomes" id="UP000281708">
    <property type="component" value="Unassembled WGS sequence"/>
</dbReference>
<dbReference type="GO" id="GO:0005829">
    <property type="term" value="C:cytosol"/>
    <property type="evidence" value="ECO:0007669"/>
    <property type="project" value="TreeGrafter"/>
</dbReference>
<evidence type="ECO:0000313" key="5">
    <source>
        <dbReference type="Proteomes" id="UP000281708"/>
    </source>
</evidence>
<dbReference type="PANTHER" id="PTHR11365">
    <property type="entry name" value="5-OXOPROLINASE RELATED"/>
    <property type="match status" value="1"/>
</dbReference>
<dbReference type="InterPro" id="IPR008040">
    <property type="entry name" value="Hydant_A_N"/>
</dbReference>
<dbReference type="GO" id="GO:0017168">
    <property type="term" value="F:5-oxoprolinase (ATP-hydrolyzing) activity"/>
    <property type="evidence" value="ECO:0007669"/>
    <property type="project" value="TreeGrafter"/>
</dbReference>
<dbReference type="InterPro" id="IPR002821">
    <property type="entry name" value="Hydantoinase_A"/>
</dbReference>
<sequence>MSYRLGVDVGGTFTDVLLVEEGSGATWRAKTASTPADQSVGVLNGIHQVCEAAGISLAEVAQVLHGTTVATNAILEGKGARVGLVTTEGFRQVLQIARSYVPGGLAGWIIWPKPEPLAALEDTVEVRGRLGSDGTVIRELDEDDVRTQLARLEGVEALAVSLINSFANPDHEKRVAAIAAEVLPGVVVSVSSDVLPEMREYERSVTTVANGYVQPQVRRYVSNLGEQLREGGVSGELSILRSDGGLSAAALASQAPVTMLLSGPAGGVTGAVWTAEQCGYSDLITFDMGGTSTDVALVQGLSPRIGRETNVGDLTVRASSVDVRTVGAGGGSIAHVPELTKALRVGPQSSGADPGPAAYGKGGTEPTVTDANVVLGYLPADLAGGEITLDVEAARSAVGSVAESMGLGSVEAAAAGIVDIVNENMLGGLRLVSVQQGFDPRDFALVAFGGAGPLHANALGVLTGAWPVIIPPSPGVLCALGDATTSLRDEAARTVLRPFGDLSGDELVDLLRELAGDAGARLGEQGVSAEEQNVGYQVDVRYHGQGFEIPITIDAAWLEDATTALERLGGAFDAEHERLFSFLLSVDHELVNARATVTGPRPEVAAVKLEPTDGLPPGRPHEMYVAGQRVSALTYERDSLRAGDLVPGPAVITEMDSTTVVLPGHQAEVHPSGSLLITPTTSTSSSTEA</sequence>
<evidence type="ECO:0000259" key="1">
    <source>
        <dbReference type="Pfam" id="PF01968"/>
    </source>
</evidence>
<evidence type="ECO:0000259" key="3">
    <source>
        <dbReference type="Pfam" id="PF19278"/>
    </source>
</evidence>
<dbReference type="InterPro" id="IPR043129">
    <property type="entry name" value="ATPase_NBD"/>
</dbReference>
<dbReference type="OrthoDB" id="9768323at2"/>
<comment type="caution">
    <text evidence="4">The sequence shown here is derived from an EMBL/GenBank/DDBJ whole genome shotgun (WGS) entry which is preliminary data.</text>
</comment>
<evidence type="ECO:0000259" key="2">
    <source>
        <dbReference type="Pfam" id="PF05378"/>
    </source>
</evidence>
<dbReference type="EMBL" id="RDBE01000010">
    <property type="protein sequence ID" value="RLV48063.1"/>
    <property type="molecule type" value="Genomic_DNA"/>
</dbReference>
<feature type="domain" description="Hydantoinase/oxoprolinase N-terminal" evidence="2">
    <location>
        <begin position="4"/>
        <end position="182"/>
    </location>
</feature>
<organism evidence="4 5">
    <name type="scientific">Nocardioides mangrovicus</name>
    <dbReference type="NCBI Taxonomy" id="2478913"/>
    <lineage>
        <taxon>Bacteria</taxon>
        <taxon>Bacillati</taxon>
        <taxon>Actinomycetota</taxon>
        <taxon>Actinomycetes</taxon>
        <taxon>Propionibacteriales</taxon>
        <taxon>Nocardioidaceae</taxon>
        <taxon>Nocardioides</taxon>
    </lineage>
</organism>